<sequence>MSRHINHQTIELLAPAGTFDIFEGIIEANCDAVYFGGQVLNMRMIRKGYNFSNDDIKKAIAIAHNLGKKVYITVNNLLSHTDLQVAKDYLLFLNDVQPDGLIIQDLAVLQLTKELSLTLPLHASVMMNVHNLAMIETLKNQGISRVVLSREMSLDQIKYLKTQTDMEIEYFTHGDMCITHGSQCHYSGMLFGMSSNRGRCLKPCRWDYLIKKNNQHYQTKFPLAVKDMCMYPYLPEMIDAGIDSFKIEGRMRQKAFIVDLINLYGDAIDRYINDPTGYDRRKDFKKIVDTRKRDLSTNYAFGKPGLANINQRYEGTGKFYSTGKVFSAPTEEPEITDDLVDAIAHKINGYLANHTIQAPTKHISVKVGNMEQGMMAIEKGVNTIYLSGDIYRPHQPFTKADVQYLTKHKGNSRIILGLPKMMSDLDMLNYKNLLDVCAKDLDGVLVTHLGSLSACSNYGIPLIGDYSLNIYNHKAATYYKGLGLAQYTLSIESNLSDILHTSTHSILPSEIIVHGQPCVMYMEHDLFANTKPSTDNGDEDTYYIEDTVLHLVTPAGEYPVYKDQYERCHMLPSKEISLYPILPSLEPLNIISYRIEGMSYTTKQLAYLIDVYQQALHHETINHLQHFSEGHTLGALSHF</sequence>
<organism evidence="1 2">
    <name type="scientific">Vallitalea pronyensis</name>
    <dbReference type="NCBI Taxonomy" id="1348613"/>
    <lineage>
        <taxon>Bacteria</taxon>
        <taxon>Bacillati</taxon>
        <taxon>Bacillota</taxon>
        <taxon>Clostridia</taxon>
        <taxon>Lachnospirales</taxon>
        <taxon>Vallitaleaceae</taxon>
        <taxon>Vallitalea</taxon>
    </lineage>
</organism>
<dbReference type="PANTHER" id="PTHR30217">
    <property type="entry name" value="PEPTIDASE U32 FAMILY"/>
    <property type="match status" value="1"/>
</dbReference>
<proteinExistence type="predicted"/>
<keyword evidence="2" id="KW-1185">Reference proteome</keyword>
<dbReference type="AlphaFoldDB" id="A0A8J8MJJ4"/>
<dbReference type="Pfam" id="PF01136">
    <property type="entry name" value="Peptidase_U32"/>
    <property type="match status" value="2"/>
</dbReference>
<protein>
    <submittedName>
        <fullName evidence="1">U32 family peptidase</fullName>
    </submittedName>
</protein>
<dbReference type="InterPro" id="IPR051454">
    <property type="entry name" value="RNA/ubiquinone_mod_enzymes"/>
</dbReference>
<dbReference type="Proteomes" id="UP000683246">
    <property type="component" value="Chromosome"/>
</dbReference>
<dbReference type="PANTHER" id="PTHR30217:SF12">
    <property type="entry name" value="U32 FAMILY PEPTIDASE"/>
    <property type="match status" value="1"/>
</dbReference>
<dbReference type="InterPro" id="IPR001539">
    <property type="entry name" value="Peptidase_U32"/>
</dbReference>
<dbReference type="RefSeq" id="WP_212698340.1">
    <property type="nucleotide sequence ID" value="NZ_CP058649.1"/>
</dbReference>
<accession>A0A8J8MJJ4</accession>
<name>A0A8J8MJJ4_9FIRM</name>
<dbReference type="EMBL" id="CP058649">
    <property type="protein sequence ID" value="QUI22845.1"/>
    <property type="molecule type" value="Genomic_DNA"/>
</dbReference>
<evidence type="ECO:0000313" key="1">
    <source>
        <dbReference type="EMBL" id="QUI22845.1"/>
    </source>
</evidence>
<gene>
    <name evidence="1" type="ORF">HZI73_11330</name>
</gene>
<reference evidence="1" key="1">
    <citation type="submission" date="2020-07" db="EMBL/GenBank/DDBJ databases">
        <title>Vallitalea pronyensis genome.</title>
        <authorList>
            <person name="Postec A."/>
        </authorList>
    </citation>
    <scope>NUCLEOTIDE SEQUENCE</scope>
    <source>
        <strain evidence="1">FatNI3</strain>
    </source>
</reference>
<evidence type="ECO:0000313" key="2">
    <source>
        <dbReference type="Proteomes" id="UP000683246"/>
    </source>
</evidence>
<dbReference type="KEGG" id="vpy:HZI73_11330"/>